<dbReference type="KEGG" id="buz:AYM40_32510"/>
<keyword evidence="2" id="KW-1185">Reference proteome</keyword>
<evidence type="ECO:0000313" key="1">
    <source>
        <dbReference type="EMBL" id="ANB76878.1"/>
    </source>
</evidence>
<protein>
    <submittedName>
        <fullName evidence="1">Uncharacterized protein</fullName>
    </submittedName>
</protein>
<dbReference type="EMBL" id="CP014579">
    <property type="protein sequence ID" value="ANB76878.1"/>
    <property type="molecule type" value="Genomic_DNA"/>
</dbReference>
<evidence type="ECO:0000313" key="2">
    <source>
        <dbReference type="Proteomes" id="UP000076852"/>
    </source>
</evidence>
<sequence length="129" mass="13874">MIAVWAAIERNPLFVAIHTALSATTTSELSDLITAPFSWHNTAELQTAAEEAGFHDVRILTRSLLMVFEQGVEHAMRSFSATPASPGVAALSQSVEDALFDRLRSELAPLIGDGKVICEMVSNIIVAHA</sequence>
<gene>
    <name evidence="1" type="ORF">AYM40_32510</name>
</gene>
<organism evidence="1 2">
    <name type="scientific">Paraburkholderia phytofirmans OLGA172</name>
    <dbReference type="NCBI Taxonomy" id="1417228"/>
    <lineage>
        <taxon>Bacteria</taxon>
        <taxon>Pseudomonadati</taxon>
        <taxon>Pseudomonadota</taxon>
        <taxon>Betaproteobacteria</taxon>
        <taxon>Burkholderiales</taxon>
        <taxon>Burkholderiaceae</taxon>
        <taxon>Paraburkholderia</taxon>
    </lineage>
</organism>
<reference evidence="1 2" key="1">
    <citation type="journal article" date="2016" name="Gene">
        <title>PacBio SMRT assembly of a complex multi-replicon genome reveals chlorocatechol degradative operon in a region of genome plasticity.</title>
        <authorList>
            <person name="Ricker N."/>
            <person name="Shen S.Y."/>
            <person name="Goordial J."/>
            <person name="Jin S."/>
            <person name="Fulthorpe R.R."/>
        </authorList>
    </citation>
    <scope>NUCLEOTIDE SEQUENCE [LARGE SCALE GENOMIC DNA]</scope>
    <source>
        <strain evidence="1 2">OLGA172</strain>
    </source>
</reference>
<name>A0A160FVI0_9BURK</name>
<accession>A0A160FVI0</accession>
<dbReference type="Proteomes" id="UP000076852">
    <property type="component" value="Chromosome 2"/>
</dbReference>
<proteinExistence type="predicted"/>
<dbReference type="AlphaFoldDB" id="A0A160FVI0"/>